<dbReference type="Proteomes" id="UP000294114">
    <property type="component" value="Unassembled WGS sequence"/>
</dbReference>
<gene>
    <name evidence="1" type="ORF">EV384_4432</name>
</gene>
<name>A0A4Q8BES1_9ACTN</name>
<reference evidence="1 2" key="1">
    <citation type="submission" date="2019-02" db="EMBL/GenBank/DDBJ databases">
        <title>Sequencing the genomes of 1000 actinobacteria strains.</title>
        <authorList>
            <person name="Klenk H.-P."/>
        </authorList>
    </citation>
    <scope>NUCLEOTIDE SEQUENCE [LARGE SCALE GENOMIC DNA]</scope>
    <source>
        <strain evidence="1 2">DSM 45612</strain>
    </source>
</reference>
<sequence>MLAAALEAEVDANLAELADERVTSGVGVWWCVTVTRSLGR</sequence>
<accession>A0A4Q8BES1</accession>
<keyword evidence="2" id="KW-1185">Reference proteome</keyword>
<evidence type="ECO:0000313" key="1">
    <source>
        <dbReference type="EMBL" id="RZU75861.1"/>
    </source>
</evidence>
<evidence type="ECO:0000313" key="2">
    <source>
        <dbReference type="Proteomes" id="UP000294114"/>
    </source>
</evidence>
<comment type="caution">
    <text evidence="1">The sequence shown here is derived from an EMBL/GenBank/DDBJ whole genome shotgun (WGS) entry which is preliminary data.</text>
</comment>
<dbReference type="EMBL" id="SHLD01000001">
    <property type="protein sequence ID" value="RZU75861.1"/>
    <property type="molecule type" value="Genomic_DNA"/>
</dbReference>
<protein>
    <submittedName>
        <fullName evidence="1">Uncharacterized protein</fullName>
    </submittedName>
</protein>
<dbReference type="AlphaFoldDB" id="A0A4Q8BES1"/>
<proteinExistence type="predicted"/>
<organism evidence="1 2">
    <name type="scientific">Micromonospora kangleipakensis</name>
    <dbReference type="NCBI Taxonomy" id="1077942"/>
    <lineage>
        <taxon>Bacteria</taxon>
        <taxon>Bacillati</taxon>
        <taxon>Actinomycetota</taxon>
        <taxon>Actinomycetes</taxon>
        <taxon>Micromonosporales</taxon>
        <taxon>Micromonosporaceae</taxon>
        <taxon>Micromonospora</taxon>
    </lineage>
</organism>